<accession>A0A6J5WR82</accession>
<sequence>MNVTMSKQMCLEIWSVSCVQISYDYRRRDRQAMWITKFQVVRCKRGSYMKILHSTVHDACINGNWHARVDFSFMSDCEGSKPQGEE</sequence>
<gene>
    <name evidence="1" type="ORF">ORAREDHAP_LOCUS18714</name>
</gene>
<dbReference type="AlphaFoldDB" id="A0A6J5WR82"/>
<dbReference type="Proteomes" id="UP000507245">
    <property type="component" value="Unassembled WGS sequence"/>
</dbReference>
<proteinExistence type="predicted"/>
<organism evidence="1 2">
    <name type="scientific">Prunus armeniaca</name>
    <name type="common">Apricot</name>
    <name type="synonym">Armeniaca vulgaris</name>
    <dbReference type="NCBI Taxonomy" id="36596"/>
    <lineage>
        <taxon>Eukaryota</taxon>
        <taxon>Viridiplantae</taxon>
        <taxon>Streptophyta</taxon>
        <taxon>Embryophyta</taxon>
        <taxon>Tracheophyta</taxon>
        <taxon>Spermatophyta</taxon>
        <taxon>Magnoliopsida</taxon>
        <taxon>eudicotyledons</taxon>
        <taxon>Gunneridae</taxon>
        <taxon>Pentapetalae</taxon>
        <taxon>rosids</taxon>
        <taxon>fabids</taxon>
        <taxon>Rosales</taxon>
        <taxon>Rosaceae</taxon>
        <taxon>Amygdaloideae</taxon>
        <taxon>Amygdaleae</taxon>
        <taxon>Prunus</taxon>
    </lineage>
</organism>
<keyword evidence="2" id="KW-1185">Reference proteome</keyword>
<name>A0A6J5WR82_PRUAR</name>
<reference evidence="2" key="1">
    <citation type="journal article" date="2020" name="Genome Biol.">
        <title>Gamete binning: chromosome-level and haplotype-resolved genome assembly enabled by high-throughput single-cell sequencing of gamete genomes.</title>
        <authorList>
            <person name="Campoy J.A."/>
            <person name="Sun H."/>
            <person name="Goel M."/>
            <person name="Jiao W.-B."/>
            <person name="Folz-Donahue K."/>
            <person name="Wang N."/>
            <person name="Rubio M."/>
            <person name="Liu C."/>
            <person name="Kukat C."/>
            <person name="Ruiz D."/>
            <person name="Huettel B."/>
            <person name="Schneeberger K."/>
        </authorList>
    </citation>
    <scope>NUCLEOTIDE SEQUENCE [LARGE SCALE GENOMIC DNA]</scope>
    <source>
        <strain evidence="2">cv. Rojo Pasion</strain>
    </source>
</reference>
<evidence type="ECO:0000313" key="1">
    <source>
        <dbReference type="EMBL" id="CAB4302823.1"/>
    </source>
</evidence>
<evidence type="ECO:0000313" key="2">
    <source>
        <dbReference type="Proteomes" id="UP000507245"/>
    </source>
</evidence>
<dbReference type="EMBL" id="CAEKKB010000003">
    <property type="protein sequence ID" value="CAB4302823.1"/>
    <property type="molecule type" value="Genomic_DNA"/>
</dbReference>
<protein>
    <submittedName>
        <fullName evidence="1">Uncharacterized protein</fullName>
    </submittedName>
</protein>